<evidence type="ECO:0000259" key="2">
    <source>
        <dbReference type="Pfam" id="PF13556"/>
    </source>
</evidence>
<evidence type="ECO:0000259" key="3">
    <source>
        <dbReference type="Pfam" id="PF14361"/>
    </source>
</evidence>
<dbReference type="PANTHER" id="PTHR33744">
    <property type="entry name" value="CARBOHYDRATE DIACID REGULATOR"/>
    <property type="match status" value="1"/>
</dbReference>
<dbReference type="Proteomes" id="UP000236178">
    <property type="component" value="Unassembled WGS sequence"/>
</dbReference>
<feature type="domain" description="RsbT co-antagonist protein RsbRD N-terminal" evidence="3">
    <location>
        <begin position="46"/>
        <end position="186"/>
    </location>
</feature>
<evidence type="ECO:0000313" key="5">
    <source>
        <dbReference type="Proteomes" id="UP000236178"/>
    </source>
</evidence>
<dbReference type="Pfam" id="PF14361">
    <property type="entry name" value="RsbRD_N"/>
    <property type="match status" value="1"/>
</dbReference>
<feature type="region of interest" description="Disordered" evidence="1">
    <location>
        <begin position="269"/>
        <end position="318"/>
    </location>
</feature>
<dbReference type="InterPro" id="IPR042070">
    <property type="entry name" value="PucR_C-HTH_sf"/>
</dbReference>
<proteinExistence type="predicted"/>
<comment type="caution">
    <text evidence="4">The sequence shown here is derived from an EMBL/GenBank/DDBJ whole genome shotgun (WGS) entry which is preliminary data.</text>
</comment>
<dbReference type="AlphaFoldDB" id="A0A2I0SQP7"/>
<accession>A0A2I0SQP7</accession>
<dbReference type="PANTHER" id="PTHR33744:SF1">
    <property type="entry name" value="DNA-BINDING TRANSCRIPTIONAL ACTIVATOR ADER"/>
    <property type="match status" value="1"/>
</dbReference>
<protein>
    <submittedName>
        <fullName evidence="4">PucR family transcriptional regulator</fullName>
    </submittedName>
</protein>
<evidence type="ECO:0000313" key="4">
    <source>
        <dbReference type="EMBL" id="PKT72245.1"/>
    </source>
</evidence>
<dbReference type="InterPro" id="IPR025736">
    <property type="entry name" value="PucR_C-HTH_dom"/>
</dbReference>
<dbReference type="InterPro" id="IPR051448">
    <property type="entry name" value="CdaR-like_regulators"/>
</dbReference>
<feature type="domain" description="PucR C-terminal helix-turn-helix" evidence="2">
    <location>
        <begin position="410"/>
        <end position="467"/>
    </location>
</feature>
<dbReference type="OrthoDB" id="3196285at2"/>
<reference evidence="4 5" key="1">
    <citation type="submission" date="2017-12" db="EMBL/GenBank/DDBJ databases">
        <title>Streptomyces populusis sp. nov., a novel endophytic actinobacterium isolated from stems of Populus adenopoda Maxim.</title>
        <authorList>
            <person name="Wang Z."/>
        </authorList>
    </citation>
    <scope>NUCLEOTIDE SEQUENCE [LARGE SCALE GENOMIC DNA]</scope>
    <source>
        <strain evidence="4 5">A249</strain>
    </source>
</reference>
<evidence type="ECO:0000256" key="1">
    <source>
        <dbReference type="SAM" id="MobiDB-lite"/>
    </source>
</evidence>
<feature type="region of interest" description="Disordered" evidence="1">
    <location>
        <begin position="1"/>
        <end position="23"/>
    </location>
</feature>
<name>A0A2I0SQP7_9ACTN</name>
<dbReference type="RefSeq" id="WP_103549962.1">
    <property type="nucleotide sequence ID" value="NZ_KZ626863.1"/>
</dbReference>
<keyword evidence="5" id="KW-1185">Reference proteome</keyword>
<gene>
    <name evidence="4" type="ORF">CW362_15070</name>
</gene>
<sequence length="473" mass="50696">MQHLVPARVRYRPGPRPPVPGARPAVDAEALAVLHRAARALMEGLPELTERLVDLLAEREPAYRAAIETDAESVRDEVRRSLRLNVGSLIRPGELREAAHRCSWAIGRARAERGLPLDALLRAFRLGGGMIWQELVDETTRRRPSDARLLVHVAADVWNFVDDHCAVAADAYRQTERELMWRRENRLRLMTAALLDGTARIADLPATAAALELPEQGRYAVVLVRPPAGRASADVHGQVRLSGLRILWHRDRDGESGYGIVLLGDRTHDGDRSGRGHDGGFLGAASGPAPAPAGEGGPDGTGGPDGRGGERPGVHGSDVDAGEIARRLTAPPAARVGVSPVVEGLAAIGDARRLADTALRACPRSGGTVVLEEHLPAALVVSAPALGAALSERVLGPLLRLDLSDRDVMLDTLTVWLACDGSAQRAAGRLYCHRNTVLNRLRRCEQLTGRSLTRPADVVELSLALAAHSLLDP</sequence>
<feature type="compositionally biased region" description="Basic and acidic residues" evidence="1">
    <location>
        <begin position="269"/>
        <end position="278"/>
    </location>
</feature>
<feature type="compositionally biased region" description="Gly residues" evidence="1">
    <location>
        <begin position="294"/>
        <end position="306"/>
    </location>
</feature>
<organism evidence="4 5">
    <name type="scientific">Streptomyces populi</name>
    <dbReference type="NCBI Taxonomy" id="2058924"/>
    <lineage>
        <taxon>Bacteria</taxon>
        <taxon>Bacillati</taxon>
        <taxon>Actinomycetota</taxon>
        <taxon>Actinomycetes</taxon>
        <taxon>Kitasatosporales</taxon>
        <taxon>Streptomycetaceae</taxon>
        <taxon>Streptomyces</taxon>
    </lineage>
</organism>
<dbReference type="InterPro" id="IPR025751">
    <property type="entry name" value="RsbRD_N_dom"/>
</dbReference>
<dbReference type="EMBL" id="PJOS01000024">
    <property type="protein sequence ID" value="PKT72245.1"/>
    <property type="molecule type" value="Genomic_DNA"/>
</dbReference>
<dbReference type="Pfam" id="PF13556">
    <property type="entry name" value="HTH_30"/>
    <property type="match status" value="1"/>
</dbReference>
<dbReference type="Gene3D" id="1.10.10.2840">
    <property type="entry name" value="PucR C-terminal helix-turn-helix domain"/>
    <property type="match status" value="1"/>
</dbReference>